<evidence type="ECO:0000256" key="1">
    <source>
        <dbReference type="SAM" id="MobiDB-lite"/>
    </source>
</evidence>
<dbReference type="PROSITE" id="PS50995">
    <property type="entry name" value="HTH_MARR_2"/>
    <property type="match status" value="1"/>
</dbReference>
<feature type="region of interest" description="Disordered" evidence="1">
    <location>
        <begin position="1"/>
        <end position="20"/>
    </location>
</feature>
<dbReference type="PANTHER" id="PTHR33164">
    <property type="entry name" value="TRANSCRIPTIONAL REGULATOR, MARR FAMILY"/>
    <property type="match status" value="1"/>
</dbReference>
<dbReference type="PANTHER" id="PTHR33164:SF43">
    <property type="entry name" value="HTH-TYPE TRANSCRIPTIONAL REPRESSOR YETL"/>
    <property type="match status" value="1"/>
</dbReference>
<dbReference type="AlphaFoldDB" id="A0A1I1XS82"/>
<sequence length="174" mass="17763">MAEAAGDGDGRAAHDGATAADEACPNARELALLHQWHALHTGVRRLNDGLLADVEQQAGLAPSSFQALLFLMTAPGQAAPMNQLSQALGFSTAGTTKVVDRLAEAGLVERRPSAADRRVIFTALTPGGARSVLAASRSLAGAVRSRVVEPLGEDVFASLAAAVGSLDPEPDACG</sequence>
<dbReference type="EMBL" id="FONG01000001">
    <property type="protein sequence ID" value="SFE10226.1"/>
    <property type="molecule type" value="Genomic_DNA"/>
</dbReference>
<dbReference type="OrthoDB" id="5295456at2"/>
<proteinExistence type="predicted"/>
<dbReference type="InterPro" id="IPR000835">
    <property type="entry name" value="HTH_MarR-typ"/>
</dbReference>
<evidence type="ECO:0000259" key="2">
    <source>
        <dbReference type="PROSITE" id="PS50995"/>
    </source>
</evidence>
<dbReference type="GO" id="GO:0006950">
    <property type="term" value="P:response to stress"/>
    <property type="evidence" value="ECO:0007669"/>
    <property type="project" value="TreeGrafter"/>
</dbReference>
<dbReference type="SUPFAM" id="SSF46785">
    <property type="entry name" value="Winged helix' DNA-binding domain"/>
    <property type="match status" value="1"/>
</dbReference>
<dbReference type="Gene3D" id="1.10.10.10">
    <property type="entry name" value="Winged helix-like DNA-binding domain superfamily/Winged helix DNA-binding domain"/>
    <property type="match status" value="1"/>
</dbReference>
<organism evidence="3 4">
    <name type="scientific">Actinacidiphila alni</name>
    <dbReference type="NCBI Taxonomy" id="380248"/>
    <lineage>
        <taxon>Bacteria</taxon>
        <taxon>Bacillati</taxon>
        <taxon>Actinomycetota</taxon>
        <taxon>Actinomycetes</taxon>
        <taxon>Kitasatosporales</taxon>
        <taxon>Streptomycetaceae</taxon>
        <taxon>Actinacidiphila</taxon>
    </lineage>
</organism>
<dbReference type="Proteomes" id="UP000199323">
    <property type="component" value="Unassembled WGS sequence"/>
</dbReference>
<evidence type="ECO:0000313" key="3">
    <source>
        <dbReference type="EMBL" id="SFE10226.1"/>
    </source>
</evidence>
<keyword evidence="3" id="KW-0238">DNA-binding</keyword>
<dbReference type="RefSeq" id="WP_093711626.1">
    <property type="nucleotide sequence ID" value="NZ_FONG01000001.1"/>
</dbReference>
<reference evidence="3 4" key="1">
    <citation type="submission" date="2016-10" db="EMBL/GenBank/DDBJ databases">
        <authorList>
            <person name="de Groot N.N."/>
        </authorList>
    </citation>
    <scope>NUCLEOTIDE SEQUENCE [LARGE SCALE GENOMIC DNA]</scope>
    <source>
        <strain evidence="3 4">CGMCC 4.3510</strain>
    </source>
</reference>
<dbReference type="InterPro" id="IPR036388">
    <property type="entry name" value="WH-like_DNA-bd_sf"/>
</dbReference>
<evidence type="ECO:0000313" key="4">
    <source>
        <dbReference type="Proteomes" id="UP000199323"/>
    </source>
</evidence>
<dbReference type="InterPro" id="IPR036390">
    <property type="entry name" value="WH_DNA-bd_sf"/>
</dbReference>
<dbReference type="InterPro" id="IPR039422">
    <property type="entry name" value="MarR/SlyA-like"/>
</dbReference>
<dbReference type="GO" id="GO:0003700">
    <property type="term" value="F:DNA-binding transcription factor activity"/>
    <property type="evidence" value="ECO:0007669"/>
    <property type="project" value="InterPro"/>
</dbReference>
<protein>
    <submittedName>
        <fullName evidence="3">DNA-binding transcriptional regulator, MarR family</fullName>
    </submittedName>
</protein>
<dbReference type="GO" id="GO:0003677">
    <property type="term" value="F:DNA binding"/>
    <property type="evidence" value="ECO:0007669"/>
    <property type="project" value="UniProtKB-KW"/>
</dbReference>
<dbReference type="PRINTS" id="PR00598">
    <property type="entry name" value="HTHMARR"/>
</dbReference>
<dbReference type="STRING" id="380248.SAMN05216251_101514"/>
<gene>
    <name evidence="3" type="ORF">SAMN05216251_101514</name>
</gene>
<keyword evidence="4" id="KW-1185">Reference proteome</keyword>
<feature type="domain" description="HTH marR-type" evidence="2">
    <location>
        <begin position="32"/>
        <end position="168"/>
    </location>
</feature>
<dbReference type="SMART" id="SM00347">
    <property type="entry name" value="HTH_MARR"/>
    <property type="match status" value="1"/>
</dbReference>
<name>A0A1I1XS82_9ACTN</name>
<dbReference type="Pfam" id="PF12802">
    <property type="entry name" value="MarR_2"/>
    <property type="match status" value="1"/>
</dbReference>
<accession>A0A1I1XS82</accession>